<dbReference type="EMBL" id="JBHFEH010000155">
    <property type="protein sequence ID" value="KAL2045356.1"/>
    <property type="molecule type" value="Genomic_DNA"/>
</dbReference>
<keyword evidence="2" id="KW-0812">Transmembrane</keyword>
<dbReference type="PANTHER" id="PTHR16861:SF4">
    <property type="entry name" value="SH3 DOMAIN PROTEIN (AFU_ORTHOLOGUE AFUA_1G13610)"/>
    <property type="match status" value="1"/>
</dbReference>
<evidence type="ECO:0000256" key="3">
    <source>
        <dbReference type="SAM" id="SignalP"/>
    </source>
</evidence>
<feature type="compositionally biased region" description="Low complexity" evidence="1">
    <location>
        <begin position="153"/>
        <end position="188"/>
    </location>
</feature>
<evidence type="ECO:0000256" key="2">
    <source>
        <dbReference type="SAM" id="Phobius"/>
    </source>
</evidence>
<feature type="region of interest" description="Disordered" evidence="1">
    <location>
        <begin position="141"/>
        <end position="188"/>
    </location>
</feature>
<sequence length="271" mass="28122">MSPRAFRNSLWLVSSIAVLTNCSVEFFIGQEYDQCSRNNKTIACLDNTNRGGLCAYAPDSSVLWCCPAPDRSCWTFGSSCTGGSAGAPGPGQISCSNEGTQWCCDEKYEVCTQAAGQINVCITNFANANANVTIAEANAIESSSTSGNSPGATSLSTTSSTSSTTPSTTSSFLPVSSPSTSPGASKPSSGLASGAISGIVIGAVVVISLIVGLLIYGIMRIKRRESTETKSTLRLEGNGDSVIGSGLKGLELDGKRLDSELPSQEMRHEMI</sequence>
<feature type="signal peptide" evidence="3">
    <location>
        <begin position="1"/>
        <end position="22"/>
    </location>
</feature>
<keyword evidence="2" id="KW-1133">Transmembrane helix</keyword>
<name>A0ABR4AIM6_9LECA</name>
<proteinExistence type="predicted"/>
<evidence type="ECO:0000313" key="5">
    <source>
        <dbReference type="Proteomes" id="UP001590951"/>
    </source>
</evidence>
<feature type="chain" id="PRO_5047365033" description="Mid2 domain-containing protein" evidence="3">
    <location>
        <begin position="23"/>
        <end position="271"/>
    </location>
</feature>
<accession>A0ABR4AIM6</accession>
<reference evidence="4 5" key="1">
    <citation type="submission" date="2024-09" db="EMBL/GenBank/DDBJ databases">
        <title>Rethinking Asexuality: The Enigmatic Case of Functional Sexual Genes in Lepraria (Stereocaulaceae).</title>
        <authorList>
            <person name="Doellman M."/>
            <person name="Sun Y."/>
            <person name="Barcenas-Pena A."/>
            <person name="Lumbsch H.T."/>
            <person name="Grewe F."/>
        </authorList>
    </citation>
    <scope>NUCLEOTIDE SEQUENCE [LARGE SCALE GENOMIC DNA]</scope>
    <source>
        <strain evidence="4 5">Grewe 0041</strain>
    </source>
</reference>
<feature type="compositionally biased region" description="Polar residues" evidence="1">
    <location>
        <begin position="141"/>
        <end position="152"/>
    </location>
</feature>
<dbReference type="Proteomes" id="UP001590951">
    <property type="component" value="Unassembled WGS sequence"/>
</dbReference>
<organism evidence="4 5">
    <name type="scientific">Lepraria finkii</name>
    <dbReference type="NCBI Taxonomy" id="1340010"/>
    <lineage>
        <taxon>Eukaryota</taxon>
        <taxon>Fungi</taxon>
        <taxon>Dikarya</taxon>
        <taxon>Ascomycota</taxon>
        <taxon>Pezizomycotina</taxon>
        <taxon>Lecanoromycetes</taxon>
        <taxon>OSLEUM clade</taxon>
        <taxon>Lecanoromycetidae</taxon>
        <taxon>Lecanorales</taxon>
        <taxon>Lecanorineae</taxon>
        <taxon>Stereocaulaceae</taxon>
        <taxon>Lepraria</taxon>
    </lineage>
</organism>
<feature type="transmembrane region" description="Helical" evidence="2">
    <location>
        <begin position="195"/>
        <end position="216"/>
    </location>
</feature>
<evidence type="ECO:0000313" key="4">
    <source>
        <dbReference type="EMBL" id="KAL2045356.1"/>
    </source>
</evidence>
<evidence type="ECO:0008006" key="6">
    <source>
        <dbReference type="Google" id="ProtNLM"/>
    </source>
</evidence>
<dbReference type="PANTHER" id="PTHR16861">
    <property type="entry name" value="GLYCOPROTEIN 38"/>
    <property type="match status" value="1"/>
</dbReference>
<protein>
    <recommendedName>
        <fullName evidence="6">Mid2 domain-containing protein</fullName>
    </recommendedName>
</protein>
<comment type="caution">
    <text evidence="4">The sequence shown here is derived from an EMBL/GenBank/DDBJ whole genome shotgun (WGS) entry which is preliminary data.</text>
</comment>
<gene>
    <name evidence="4" type="ORF">ABVK25_012172</name>
</gene>
<keyword evidence="5" id="KW-1185">Reference proteome</keyword>
<evidence type="ECO:0000256" key="1">
    <source>
        <dbReference type="SAM" id="MobiDB-lite"/>
    </source>
</evidence>
<keyword evidence="2" id="KW-0472">Membrane</keyword>
<keyword evidence="3" id="KW-0732">Signal</keyword>